<comment type="caution">
    <text evidence="1">The sequence shown here is derived from an EMBL/GenBank/DDBJ whole genome shotgun (WGS) entry which is preliminary data.</text>
</comment>
<dbReference type="GO" id="GO:0032259">
    <property type="term" value="P:methylation"/>
    <property type="evidence" value="ECO:0007669"/>
    <property type="project" value="UniProtKB-KW"/>
</dbReference>
<evidence type="ECO:0000313" key="2">
    <source>
        <dbReference type="Proteomes" id="UP001138709"/>
    </source>
</evidence>
<sequence length="390" mass="42605">MGRLPWWFSPAGRRQRREAARRREAQDLLDLLAGDAEFAPRLHALVVEAIGHRLASPNDAEGRPHLDPLSLALRELPNTVLNVKTLAADLARRQAERLPAVPPPAAPRRIRLTSRVCRQADMEQPWMAHWREALGARLSYHRKAWEYGFILQALWEAGMLAPGKRGVGFAVGQEPLPSFLAARGVEVLATDLDSADGRAAAWAATRQNAARLDDLHHARLVDRETFLARCSFRPVDMNHVPADLAGGFDFVWSSCSFEHLGSIEQGLAFVEATMACLKPGGIAVHTTEYRFSEDGPKLDNWPCVAFSWQDMKMLAGRLAVRGHRMLPIEEAAGRLPLDGYIDTPPYAPMSGKGLALPAPPHLRVSVEGIPATSLGIIVQAGPAGPSVASP</sequence>
<accession>A0A9X9XBA3</accession>
<dbReference type="Gene3D" id="3.40.50.150">
    <property type="entry name" value="Vaccinia Virus protein VP39"/>
    <property type="match status" value="1"/>
</dbReference>
<keyword evidence="1" id="KW-0489">Methyltransferase</keyword>
<dbReference type="SUPFAM" id="SSF53335">
    <property type="entry name" value="S-adenosyl-L-methionine-dependent methyltransferases"/>
    <property type="match status" value="1"/>
</dbReference>
<name>A0A9X9XBA3_9PROT</name>
<gene>
    <name evidence="1" type="ORF">GXW74_10865</name>
</gene>
<dbReference type="AlphaFoldDB" id="A0A9X9XBA3"/>
<dbReference type="Proteomes" id="UP001138709">
    <property type="component" value="Unassembled WGS sequence"/>
</dbReference>
<dbReference type="RefSeq" id="WP_211846527.1">
    <property type="nucleotide sequence ID" value="NZ_JAAEDL010000009.1"/>
</dbReference>
<organism evidence="1 2">
    <name type="scientific">Neoroseomonas eburnea</name>
    <dbReference type="NCBI Taxonomy" id="1346889"/>
    <lineage>
        <taxon>Bacteria</taxon>
        <taxon>Pseudomonadati</taxon>
        <taxon>Pseudomonadota</taxon>
        <taxon>Alphaproteobacteria</taxon>
        <taxon>Acetobacterales</taxon>
        <taxon>Acetobacteraceae</taxon>
        <taxon>Neoroseomonas</taxon>
    </lineage>
</organism>
<reference evidence="1" key="2">
    <citation type="journal article" date="2021" name="Syst. Appl. Microbiol.">
        <title>Roseomonas hellenica sp. nov., isolated from roots of wild-growing Alkanna tinctoria.</title>
        <authorList>
            <person name="Rat A."/>
            <person name="Naranjo H.D."/>
            <person name="Lebbe L."/>
            <person name="Cnockaert M."/>
            <person name="Krigas N."/>
            <person name="Grigoriadou K."/>
            <person name="Maloupa E."/>
            <person name="Willems A."/>
        </authorList>
    </citation>
    <scope>NUCLEOTIDE SEQUENCE</scope>
    <source>
        <strain evidence="1">LMG 31228</strain>
    </source>
</reference>
<keyword evidence="2" id="KW-1185">Reference proteome</keyword>
<keyword evidence="1" id="KW-0808">Transferase</keyword>
<evidence type="ECO:0000313" key="1">
    <source>
        <dbReference type="EMBL" id="MBR0680989.1"/>
    </source>
</evidence>
<protein>
    <submittedName>
        <fullName evidence="1">Class I SAM-dependent methyltransferase</fullName>
    </submittedName>
</protein>
<dbReference type="EMBL" id="JAAEDL010000009">
    <property type="protein sequence ID" value="MBR0680989.1"/>
    <property type="molecule type" value="Genomic_DNA"/>
</dbReference>
<reference evidence="1" key="1">
    <citation type="submission" date="2020-01" db="EMBL/GenBank/DDBJ databases">
        <authorList>
            <person name="Rat A."/>
        </authorList>
    </citation>
    <scope>NUCLEOTIDE SEQUENCE</scope>
    <source>
        <strain evidence="1">LMG 31228</strain>
    </source>
</reference>
<dbReference type="InterPro" id="IPR029063">
    <property type="entry name" value="SAM-dependent_MTases_sf"/>
</dbReference>
<dbReference type="GO" id="GO:0008168">
    <property type="term" value="F:methyltransferase activity"/>
    <property type="evidence" value="ECO:0007669"/>
    <property type="project" value="UniProtKB-KW"/>
</dbReference>
<proteinExistence type="predicted"/>